<dbReference type="EMBL" id="JAGGKP010000004">
    <property type="protein sequence ID" value="MBP1937142.1"/>
    <property type="molecule type" value="Genomic_DNA"/>
</dbReference>
<dbReference type="SMART" id="SM00448">
    <property type="entry name" value="REC"/>
    <property type="match status" value="1"/>
</dbReference>
<dbReference type="PANTHER" id="PTHR48111">
    <property type="entry name" value="REGULATOR OF RPOS"/>
    <property type="match status" value="1"/>
</dbReference>
<feature type="domain" description="Response regulatory" evidence="14">
    <location>
        <begin position="3"/>
        <end position="117"/>
    </location>
</feature>
<dbReference type="SMART" id="SM00862">
    <property type="entry name" value="Trans_reg_C"/>
    <property type="match status" value="1"/>
</dbReference>
<evidence type="ECO:0000256" key="3">
    <source>
        <dbReference type="ARBA" id="ARBA00022553"/>
    </source>
</evidence>
<dbReference type="Gene3D" id="6.10.250.690">
    <property type="match status" value="1"/>
</dbReference>
<dbReference type="Gene3D" id="3.40.50.2300">
    <property type="match status" value="1"/>
</dbReference>
<keyword evidence="5" id="KW-0805">Transcription regulation</keyword>
<keyword evidence="8" id="KW-0010">Activator</keyword>
<evidence type="ECO:0000256" key="4">
    <source>
        <dbReference type="ARBA" id="ARBA00023012"/>
    </source>
</evidence>
<evidence type="ECO:0000256" key="11">
    <source>
        <dbReference type="ARBA" id="ARBA00039976"/>
    </source>
</evidence>
<reference evidence="16 17" key="1">
    <citation type="submission" date="2021-03" db="EMBL/GenBank/DDBJ databases">
        <title>Genomic Encyclopedia of Type Strains, Phase IV (KMG-IV): sequencing the most valuable type-strain genomes for metagenomic binning, comparative biology and taxonomic classification.</title>
        <authorList>
            <person name="Goeker M."/>
        </authorList>
    </citation>
    <scope>NUCLEOTIDE SEQUENCE [LARGE SCALE GENOMIC DNA]</scope>
    <source>
        <strain evidence="16 17">DSM 23491</strain>
    </source>
</reference>
<comment type="caution">
    <text evidence="16">The sequence shown here is derived from an EMBL/GenBank/DDBJ whole genome shotgun (WGS) entry which is preliminary data.</text>
</comment>
<evidence type="ECO:0000256" key="9">
    <source>
        <dbReference type="ARBA" id="ARBA00023163"/>
    </source>
</evidence>
<sequence length="225" mass="26034">MVKILIADDDPSILELLRLYLTKEGYEVRAAADGRETLSWLEQESFDLVILDIMMPYVDGWQLCQEIRRYYGDIAILFVSAKGESEDKINGFKLGTDDYVVKPFDPDELVMRVRALLRRYRIYASESVTIGALTLEASTKFAKTGSQTLPIPAKEFDLLYMLSSYPNQVFTRDQLIEKIWGPDFDGDERTIDVHIKRLRTRFPESLGFRIQTIRGIGYRLEVNTW</sequence>
<feature type="domain" description="OmpR/PhoB-type" evidence="15">
    <location>
        <begin position="125"/>
        <end position="222"/>
    </location>
</feature>
<keyword evidence="9" id="KW-0804">Transcription</keyword>
<evidence type="ECO:0000259" key="15">
    <source>
        <dbReference type="PROSITE" id="PS51755"/>
    </source>
</evidence>
<accession>A0ABS4H3M9</accession>
<evidence type="ECO:0000256" key="12">
    <source>
        <dbReference type="PROSITE-ProRule" id="PRU00169"/>
    </source>
</evidence>
<dbReference type="PROSITE" id="PS51755">
    <property type="entry name" value="OMPR_PHOB"/>
    <property type="match status" value="1"/>
</dbReference>
<evidence type="ECO:0000256" key="6">
    <source>
        <dbReference type="ARBA" id="ARBA00023026"/>
    </source>
</evidence>
<dbReference type="CDD" id="cd00383">
    <property type="entry name" value="trans_reg_C"/>
    <property type="match status" value="1"/>
</dbReference>
<dbReference type="PANTHER" id="PTHR48111:SF49">
    <property type="entry name" value="HEME RESPONSE REGULATOR HSSR"/>
    <property type="match status" value="1"/>
</dbReference>
<comment type="function">
    <text evidence="10">Member of the two-component regulatory system HssS/HssR involved in intracellular heme homeostasis and tempering of staphylococcal virulence. Phosphorylated HssR binds to a direct repeat sequence within hrtAB promoter and activates the expression of hrtAB, an efflux pump, in response to extracellular heme, hemin, hemoglobin or blood.</text>
</comment>
<keyword evidence="4" id="KW-0902">Two-component regulatory system</keyword>
<dbReference type="InterPro" id="IPR011006">
    <property type="entry name" value="CheY-like_superfamily"/>
</dbReference>
<evidence type="ECO:0000256" key="5">
    <source>
        <dbReference type="ARBA" id="ARBA00023015"/>
    </source>
</evidence>
<protein>
    <recommendedName>
        <fullName evidence="11">Heme response regulator HssR</fullName>
    </recommendedName>
</protein>
<keyword evidence="2" id="KW-0963">Cytoplasm</keyword>
<dbReference type="SUPFAM" id="SSF52172">
    <property type="entry name" value="CheY-like"/>
    <property type="match status" value="1"/>
</dbReference>
<dbReference type="InterPro" id="IPR039420">
    <property type="entry name" value="WalR-like"/>
</dbReference>
<dbReference type="PROSITE" id="PS50110">
    <property type="entry name" value="RESPONSE_REGULATORY"/>
    <property type="match status" value="1"/>
</dbReference>
<gene>
    <name evidence="16" type="ORF">J2Z20_002035</name>
</gene>
<organism evidence="16 17">
    <name type="scientific">Paenibacillus sediminis</name>
    <dbReference type="NCBI Taxonomy" id="664909"/>
    <lineage>
        <taxon>Bacteria</taxon>
        <taxon>Bacillati</taxon>
        <taxon>Bacillota</taxon>
        <taxon>Bacilli</taxon>
        <taxon>Bacillales</taxon>
        <taxon>Paenibacillaceae</taxon>
        <taxon>Paenibacillus</taxon>
    </lineage>
</organism>
<proteinExistence type="predicted"/>
<evidence type="ECO:0000256" key="8">
    <source>
        <dbReference type="ARBA" id="ARBA00023159"/>
    </source>
</evidence>
<evidence type="ECO:0000259" key="14">
    <source>
        <dbReference type="PROSITE" id="PS50110"/>
    </source>
</evidence>
<dbReference type="InterPro" id="IPR001789">
    <property type="entry name" value="Sig_transdc_resp-reg_receiver"/>
</dbReference>
<keyword evidence="7 13" id="KW-0238">DNA-binding</keyword>
<evidence type="ECO:0000313" key="17">
    <source>
        <dbReference type="Proteomes" id="UP001519273"/>
    </source>
</evidence>
<evidence type="ECO:0000313" key="16">
    <source>
        <dbReference type="EMBL" id="MBP1937142.1"/>
    </source>
</evidence>
<evidence type="ECO:0000256" key="13">
    <source>
        <dbReference type="PROSITE-ProRule" id="PRU01091"/>
    </source>
</evidence>
<dbReference type="InterPro" id="IPR001867">
    <property type="entry name" value="OmpR/PhoB-type_DNA-bd"/>
</dbReference>
<dbReference type="CDD" id="cd17574">
    <property type="entry name" value="REC_OmpR"/>
    <property type="match status" value="1"/>
</dbReference>
<evidence type="ECO:0000256" key="2">
    <source>
        <dbReference type="ARBA" id="ARBA00022490"/>
    </source>
</evidence>
<feature type="DNA-binding region" description="OmpR/PhoB-type" evidence="13">
    <location>
        <begin position="125"/>
        <end position="222"/>
    </location>
</feature>
<dbReference type="InterPro" id="IPR036388">
    <property type="entry name" value="WH-like_DNA-bd_sf"/>
</dbReference>
<keyword evidence="3 12" id="KW-0597">Phosphoprotein</keyword>
<dbReference type="Gene3D" id="1.10.10.10">
    <property type="entry name" value="Winged helix-like DNA-binding domain superfamily/Winged helix DNA-binding domain"/>
    <property type="match status" value="1"/>
</dbReference>
<dbReference type="Pfam" id="PF00486">
    <property type="entry name" value="Trans_reg_C"/>
    <property type="match status" value="1"/>
</dbReference>
<comment type="subcellular location">
    <subcellularLocation>
        <location evidence="1">Cytoplasm</location>
    </subcellularLocation>
</comment>
<evidence type="ECO:0000256" key="10">
    <source>
        <dbReference type="ARBA" id="ARBA00037471"/>
    </source>
</evidence>
<dbReference type="RefSeq" id="WP_209849037.1">
    <property type="nucleotide sequence ID" value="NZ_CBCRVE010000008.1"/>
</dbReference>
<dbReference type="GO" id="GO:0003677">
    <property type="term" value="F:DNA binding"/>
    <property type="evidence" value="ECO:0007669"/>
    <property type="project" value="UniProtKB-KW"/>
</dbReference>
<keyword evidence="6" id="KW-0843">Virulence</keyword>
<name>A0ABS4H3M9_9BACL</name>
<feature type="modified residue" description="4-aspartylphosphate" evidence="12">
    <location>
        <position position="52"/>
    </location>
</feature>
<dbReference type="Proteomes" id="UP001519273">
    <property type="component" value="Unassembled WGS sequence"/>
</dbReference>
<evidence type="ECO:0000256" key="7">
    <source>
        <dbReference type="ARBA" id="ARBA00023125"/>
    </source>
</evidence>
<dbReference type="Pfam" id="PF00072">
    <property type="entry name" value="Response_reg"/>
    <property type="match status" value="1"/>
</dbReference>
<evidence type="ECO:0000256" key="1">
    <source>
        <dbReference type="ARBA" id="ARBA00004496"/>
    </source>
</evidence>
<keyword evidence="17" id="KW-1185">Reference proteome</keyword>